<dbReference type="SMART" id="SM00480">
    <property type="entry name" value="POL3Bc"/>
    <property type="match status" value="1"/>
</dbReference>
<dbReference type="GO" id="GO:0009360">
    <property type="term" value="C:DNA polymerase III complex"/>
    <property type="evidence" value="ECO:0007669"/>
    <property type="project" value="InterPro"/>
</dbReference>
<evidence type="ECO:0000259" key="11">
    <source>
        <dbReference type="Pfam" id="PF00712"/>
    </source>
</evidence>
<dbReference type="NCBIfam" id="TIGR00663">
    <property type="entry name" value="dnan"/>
    <property type="match status" value="1"/>
</dbReference>
<evidence type="ECO:0000313" key="15">
    <source>
        <dbReference type="Proteomes" id="UP000253490"/>
    </source>
</evidence>
<dbReference type="AlphaFoldDB" id="A0A366I5H8"/>
<dbReference type="GO" id="GO:0006271">
    <property type="term" value="P:DNA strand elongation involved in DNA replication"/>
    <property type="evidence" value="ECO:0007669"/>
    <property type="project" value="TreeGrafter"/>
</dbReference>
<keyword evidence="7 10" id="KW-0235">DNA replication</keyword>
<evidence type="ECO:0000256" key="6">
    <source>
        <dbReference type="ARBA" id="ARBA00022695"/>
    </source>
</evidence>
<keyword evidence="15" id="KW-1185">Reference proteome</keyword>
<evidence type="ECO:0000313" key="14">
    <source>
        <dbReference type="EMBL" id="RBP62116.1"/>
    </source>
</evidence>
<dbReference type="InterPro" id="IPR001001">
    <property type="entry name" value="DNA_polIII_beta"/>
</dbReference>
<evidence type="ECO:0000256" key="1">
    <source>
        <dbReference type="ARBA" id="ARBA00004496"/>
    </source>
</evidence>
<dbReference type="Pfam" id="PF02767">
    <property type="entry name" value="DNA_pol3_beta_2"/>
    <property type="match status" value="1"/>
</dbReference>
<dbReference type="CDD" id="cd00140">
    <property type="entry name" value="beta_clamp"/>
    <property type="match status" value="1"/>
</dbReference>
<dbReference type="GO" id="GO:0003887">
    <property type="term" value="F:DNA-directed DNA polymerase activity"/>
    <property type="evidence" value="ECO:0007669"/>
    <property type="project" value="UniProtKB-UniRule"/>
</dbReference>
<comment type="subunit">
    <text evidence="10">Forms a ring-shaped head-to-tail homodimer around DNA.</text>
</comment>
<dbReference type="SUPFAM" id="SSF55979">
    <property type="entry name" value="DNA clamp"/>
    <property type="match status" value="3"/>
</dbReference>
<dbReference type="Pfam" id="PF00712">
    <property type="entry name" value="DNA_pol3_beta"/>
    <property type="match status" value="1"/>
</dbReference>
<evidence type="ECO:0000256" key="4">
    <source>
        <dbReference type="ARBA" id="ARBA00022490"/>
    </source>
</evidence>
<dbReference type="PANTHER" id="PTHR30478">
    <property type="entry name" value="DNA POLYMERASE III SUBUNIT BETA"/>
    <property type="match status" value="1"/>
</dbReference>
<evidence type="ECO:0000259" key="12">
    <source>
        <dbReference type="Pfam" id="PF02767"/>
    </source>
</evidence>
<dbReference type="Pfam" id="PF02768">
    <property type="entry name" value="DNA_pol3_beta_3"/>
    <property type="match status" value="1"/>
</dbReference>
<name>A0A366I5H8_9FIRM</name>
<evidence type="ECO:0000256" key="8">
    <source>
        <dbReference type="ARBA" id="ARBA00022932"/>
    </source>
</evidence>
<sequence length="368" mass="41187">MNFITSKDSLHHAVNIVQKAVSNKTTMPILEGILFRIVDNTIYLMGTDLEIGIKTVLPGQIISSGSVVISAKLISEIVRKLPDDDVIIELKENHVLNIKCSNSEFNIQGQSGDDFPQLPEVDSAQEISVPKELFKGMIRETIFSVAKNENIPILTGELLELQNGILKFVALDGYRLAVRQGFIDNPISLKEVVPERTLSELYRITSLSSEDNIYMSYSKNQILFRLGGTSIVSRLLEGEFINYNQIIPQNYTTKVKVDVRDLLASSERASLMVGSGESNLIKLNFSNDTLEIRSNSEIGTVCEQVEVEMEGDPLKIAFNSTYLIDVLKVISDEEVYLEFTTPVSPCVLRPITGDNYTYLILPVRYMEH</sequence>
<dbReference type="RefSeq" id="WP_113921050.1">
    <property type="nucleotide sequence ID" value="NZ_CALNCS010000161.1"/>
</dbReference>
<proteinExistence type="inferred from homology"/>
<dbReference type="GO" id="GO:0008408">
    <property type="term" value="F:3'-5' exonuclease activity"/>
    <property type="evidence" value="ECO:0007669"/>
    <property type="project" value="InterPro"/>
</dbReference>
<feature type="domain" description="DNA polymerase III beta sliding clamp central" evidence="12">
    <location>
        <begin position="129"/>
        <end position="240"/>
    </location>
</feature>
<evidence type="ECO:0000256" key="3">
    <source>
        <dbReference type="ARBA" id="ARBA00021035"/>
    </source>
</evidence>
<reference evidence="14 15" key="1">
    <citation type="submission" date="2018-06" db="EMBL/GenBank/DDBJ databases">
        <title>Genomic Encyclopedia of Type Strains, Phase IV (KMG-IV): sequencing the most valuable type-strain genomes for metagenomic binning, comparative biology and taxonomic classification.</title>
        <authorList>
            <person name="Goeker M."/>
        </authorList>
    </citation>
    <scope>NUCLEOTIDE SEQUENCE [LARGE SCALE GENOMIC DNA]</scope>
    <source>
        <strain evidence="14 15">DSM 22112</strain>
    </source>
</reference>
<dbReference type="Gene3D" id="3.10.150.10">
    <property type="entry name" value="DNA Polymerase III, subunit A, domain 2"/>
    <property type="match status" value="1"/>
</dbReference>
<organism evidence="14 15">
    <name type="scientific">Alkalibaculum bacchi</name>
    <dbReference type="NCBI Taxonomy" id="645887"/>
    <lineage>
        <taxon>Bacteria</taxon>
        <taxon>Bacillati</taxon>
        <taxon>Bacillota</taxon>
        <taxon>Clostridia</taxon>
        <taxon>Eubacteriales</taxon>
        <taxon>Eubacteriaceae</taxon>
        <taxon>Alkalibaculum</taxon>
    </lineage>
</organism>
<evidence type="ECO:0000256" key="9">
    <source>
        <dbReference type="ARBA" id="ARBA00023125"/>
    </source>
</evidence>
<gene>
    <name evidence="14" type="ORF">DES36_11289</name>
</gene>
<dbReference type="PIRSF" id="PIRSF000804">
    <property type="entry name" value="DNA_pol_III_b"/>
    <property type="match status" value="1"/>
</dbReference>
<comment type="subcellular location">
    <subcellularLocation>
        <location evidence="1 10">Cytoplasm</location>
    </subcellularLocation>
</comment>
<evidence type="ECO:0000256" key="7">
    <source>
        <dbReference type="ARBA" id="ARBA00022705"/>
    </source>
</evidence>
<dbReference type="InterPro" id="IPR022637">
    <property type="entry name" value="DNA_polIII_beta_cen"/>
</dbReference>
<evidence type="ECO:0000256" key="5">
    <source>
        <dbReference type="ARBA" id="ARBA00022679"/>
    </source>
</evidence>
<feature type="domain" description="DNA polymerase III beta sliding clamp C-terminal" evidence="13">
    <location>
        <begin position="245"/>
        <end position="364"/>
    </location>
</feature>
<evidence type="ECO:0000259" key="13">
    <source>
        <dbReference type="Pfam" id="PF02768"/>
    </source>
</evidence>
<evidence type="ECO:0000256" key="10">
    <source>
        <dbReference type="PIRNR" id="PIRNR000804"/>
    </source>
</evidence>
<feature type="domain" description="DNA polymerase III beta sliding clamp N-terminal" evidence="11">
    <location>
        <begin position="1"/>
        <end position="119"/>
    </location>
</feature>
<dbReference type="Proteomes" id="UP000253490">
    <property type="component" value="Unassembled WGS sequence"/>
</dbReference>
<protein>
    <recommendedName>
        <fullName evidence="3 10">Beta sliding clamp</fullName>
    </recommendedName>
</protein>
<comment type="function">
    <text evidence="10">Confers DNA tethering and processivity to DNA polymerases and other proteins. Acts as a clamp, forming a ring around DNA (a reaction catalyzed by the clamp-loading complex) which diffuses in an ATP-independent manner freely and bidirectionally along dsDNA. Initially characterized for its ability to contact the catalytic subunit of DNA polymerase III (Pol III), a complex, multichain enzyme responsible for most of the replicative synthesis in bacteria; Pol III exhibits 3'-5' exonuclease proofreading activity. The beta chain is required for initiation of replication as well as for processivity of DNA replication.</text>
</comment>
<keyword evidence="5 10" id="KW-0808">Transferase</keyword>
<keyword evidence="6 10" id="KW-0548">Nucleotidyltransferase</keyword>
<dbReference type="Gene3D" id="3.70.10.10">
    <property type="match status" value="1"/>
</dbReference>
<dbReference type="GO" id="GO:0003677">
    <property type="term" value="F:DNA binding"/>
    <property type="evidence" value="ECO:0007669"/>
    <property type="project" value="UniProtKB-UniRule"/>
</dbReference>
<keyword evidence="9" id="KW-0238">DNA-binding</keyword>
<dbReference type="InterPro" id="IPR022634">
    <property type="entry name" value="DNA_polIII_beta_N"/>
</dbReference>
<dbReference type="InterPro" id="IPR046938">
    <property type="entry name" value="DNA_clamp_sf"/>
</dbReference>
<dbReference type="InterPro" id="IPR022635">
    <property type="entry name" value="DNA_polIII_beta_C"/>
</dbReference>
<comment type="caution">
    <text evidence="14">The sequence shown here is derived from an EMBL/GenBank/DDBJ whole genome shotgun (WGS) entry which is preliminary data.</text>
</comment>
<dbReference type="GO" id="GO:0005737">
    <property type="term" value="C:cytoplasm"/>
    <property type="evidence" value="ECO:0007669"/>
    <property type="project" value="UniProtKB-SubCell"/>
</dbReference>
<accession>A0A366I5H8</accession>
<dbReference type="OrthoDB" id="8421503at2"/>
<dbReference type="PANTHER" id="PTHR30478:SF0">
    <property type="entry name" value="BETA SLIDING CLAMP"/>
    <property type="match status" value="1"/>
</dbReference>
<comment type="similarity">
    <text evidence="2 10">Belongs to the beta sliding clamp family.</text>
</comment>
<dbReference type="EMBL" id="QNRX01000012">
    <property type="protein sequence ID" value="RBP62116.1"/>
    <property type="molecule type" value="Genomic_DNA"/>
</dbReference>
<keyword evidence="4 10" id="KW-0963">Cytoplasm</keyword>
<keyword evidence="8 10" id="KW-0239">DNA-directed DNA polymerase</keyword>
<evidence type="ECO:0000256" key="2">
    <source>
        <dbReference type="ARBA" id="ARBA00010752"/>
    </source>
</evidence>